<protein>
    <submittedName>
        <fullName evidence="2">Uncharacterized protein</fullName>
    </submittedName>
</protein>
<sequence>MPEPTQIKITHQKWMHNIKTAATNANTPLYKMMLEGYADWCRDENTPVRKILLCDLNIEVPAVQVVKKIIEKTTESSTSKNTYNTTMMEGEDLNKKLAEQSEKDAKNYGDYNYMDNPFVIGGPYQNMNPLDGKINPSWDTMGTTIDNNAELLTGRGLMVWGNHSVSAFQPETSVVNTNQRPSRYLGNKFDPLYHEKKKTRHQPYPNNNTQFYHDTSNQHHNQTYYQNSSNHYQNPNDYHHNQPNTFYQPRGGQFSGNRGGGNGGGRGGGRGRGRPGIGPNSFQKLLIEPVASPEVTTPGPSGS</sequence>
<dbReference type="InParanoid" id="F4RBR7"/>
<evidence type="ECO:0000313" key="3">
    <source>
        <dbReference type="Proteomes" id="UP000001072"/>
    </source>
</evidence>
<feature type="compositionally biased region" description="Polar residues" evidence="1">
    <location>
        <begin position="220"/>
        <end position="247"/>
    </location>
</feature>
<dbReference type="VEuPathDB" id="FungiDB:MELLADRAFT_103564"/>
<proteinExistence type="predicted"/>
<dbReference type="RefSeq" id="XP_007406592.1">
    <property type="nucleotide sequence ID" value="XM_007406530.1"/>
</dbReference>
<feature type="compositionally biased region" description="Gly residues" evidence="1">
    <location>
        <begin position="253"/>
        <end position="276"/>
    </location>
</feature>
<gene>
    <name evidence="2" type="ORF">MELLADRAFT_103564</name>
</gene>
<reference evidence="3" key="1">
    <citation type="journal article" date="2011" name="Proc. Natl. Acad. Sci. U.S.A.">
        <title>Obligate biotrophy features unraveled by the genomic analysis of rust fungi.</title>
        <authorList>
            <person name="Duplessis S."/>
            <person name="Cuomo C.A."/>
            <person name="Lin Y.-C."/>
            <person name="Aerts A."/>
            <person name="Tisserant E."/>
            <person name="Veneault-Fourrey C."/>
            <person name="Joly D.L."/>
            <person name="Hacquard S."/>
            <person name="Amselem J."/>
            <person name="Cantarel B.L."/>
            <person name="Chiu R."/>
            <person name="Coutinho P.M."/>
            <person name="Feau N."/>
            <person name="Field M."/>
            <person name="Frey P."/>
            <person name="Gelhaye E."/>
            <person name="Goldberg J."/>
            <person name="Grabherr M.G."/>
            <person name="Kodira C.D."/>
            <person name="Kohler A."/>
            <person name="Kuees U."/>
            <person name="Lindquist E.A."/>
            <person name="Lucas S.M."/>
            <person name="Mago R."/>
            <person name="Mauceli E."/>
            <person name="Morin E."/>
            <person name="Murat C."/>
            <person name="Pangilinan J.L."/>
            <person name="Park R."/>
            <person name="Pearson M."/>
            <person name="Quesneville H."/>
            <person name="Rouhier N."/>
            <person name="Sakthikumar S."/>
            <person name="Salamov A.A."/>
            <person name="Schmutz J."/>
            <person name="Selles B."/>
            <person name="Shapiro H."/>
            <person name="Tanguay P."/>
            <person name="Tuskan G.A."/>
            <person name="Henrissat B."/>
            <person name="Van de Peer Y."/>
            <person name="Rouze P."/>
            <person name="Ellis J.G."/>
            <person name="Dodds P.N."/>
            <person name="Schein J.E."/>
            <person name="Zhong S."/>
            <person name="Hamelin R.C."/>
            <person name="Grigoriev I.V."/>
            <person name="Szabo L.J."/>
            <person name="Martin F."/>
        </authorList>
    </citation>
    <scope>NUCLEOTIDE SEQUENCE [LARGE SCALE GENOMIC DNA]</scope>
    <source>
        <strain evidence="3">98AG31 / pathotype 3-4-7</strain>
    </source>
</reference>
<name>F4RBR7_MELLP</name>
<accession>F4RBR7</accession>
<dbReference type="Proteomes" id="UP000001072">
    <property type="component" value="Unassembled WGS sequence"/>
</dbReference>
<dbReference type="GeneID" id="18922008"/>
<feature type="region of interest" description="Disordered" evidence="1">
    <location>
        <begin position="220"/>
        <end position="303"/>
    </location>
</feature>
<dbReference type="HOGENOM" id="CLU_918538_0_0_1"/>
<evidence type="ECO:0000313" key="2">
    <source>
        <dbReference type="EMBL" id="EGG10291.1"/>
    </source>
</evidence>
<dbReference type="EMBL" id="GL883095">
    <property type="protein sequence ID" value="EGG10291.1"/>
    <property type="molecule type" value="Genomic_DNA"/>
</dbReference>
<feature type="compositionally biased region" description="Polar residues" evidence="1">
    <location>
        <begin position="294"/>
        <end position="303"/>
    </location>
</feature>
<dbReference type="AlphaFoldDB" id="F4RBR7"/>
<dbReference type="KEGG" id="mlr:MELLADRAFT_103564"/>
<organism evidence="3">
    <name type="scientific">Melampsora larici-populina (strain 98AG31 / pathotype 3-4-7)</name>
    <name type="common">Poplar leaf rust fungus</name>
    <dbReference type="NCBI Taxonomy" id="747676"/>
    <lineage>
        <taxon>Eukaryota</taxon>
        <taxon>Fungi</taxon>
        <taxon>Dikarya</taxon>
        <taxon>Basidiomycota</taxon>
        <taxon>Pucciniomycotina</taxon>
        <taxon>Pucciniomycetes</taxon>
        <taxon>Pucciniales</taxon>
        <taxon>Melampsoraceae</taxon>
        <taxon>Melampsora</taxon>
    </lineage>
</organism>
<keyword evidence="3" id="KW-1185">Reference proteome</keyword>
<evidence type="ECO:0000256" key="1">
    <source>
        <dbReference type="SAM" id="MobiDB-lite"/>
    </source>
</evidence>